<evidence type="ECO:0008006" key="3">
    <source>
        <dbReference type="Google" id="ProtNLM"/>
    </source>
</evidence>
<dbReference type="AlphaFoldDB" id="A0A9W9SQ84"/>
<sequence>MQSPILLNPSSPAVSYVRGHGPDSHKPLLDDEFEANVHAEVKNLRAKINASDRFLVLSPHEPFDTSSDYYTSSVEQNLALIADGQRFTSSPVNYYLVFSYLKSQIQDLAPKSNRNSVETTEQFYIKHVDDKGDHLMVADELNIIGIIDWQMARVVPASEAFGPSLATAEMSDIYDGVSSLTIHDHELARFLKAKGAAELADIMSKDEKLRRFFCLDVDFPWDETLLLIRGIWTAFGIERNTDWKAWKMDMLDQNIHDRRLKQIIDRFGEGP</sequence>
<accession>A0A9W9SQ84</accession>
<protein>
    <recommendedName>
        <fullName evidence="3">Aminoglycoside phosphotransferase domain-containing protein</fullName>
    </recommendedName>
</protein>
<reference evidence="1" key="2">
    <citation type="journal article" date="2023" name="IMA Fungus">
        <title>Comparative genomic study of the Penicillium genus elucidates a diverse pangenome and 15 lateral gene transfer events.</title>
        <authorList>
            <person name="Petersen C."/>
            <person name="Sorensen T."/>
            <person name="Nielsen M.R."/>
            <person name="Sondergaard T.E."/>
            <person name="Sorensen J.L."/>
            <person name="Fitzpatrick D.A."/>
            <person name="Frisvad J.C."/>
            <person name="Nielsen K.L."/>
        </authorList>
    </citation>
    <scope>NUCLEOTIDE SEQUENCE</scope>
    <source>
        <strain evidence="1">IBT 29864</strain>
    </source>
</reference>
<gene>
    <name evidence="1" type="ORF">N7496_002916</name>
</gene>
<dbReference type="Proteomes" id="UP001147782">
    <property type="component" value="Unassembled WGS sequence"/>
</dbReference>
<organism evidence="1 2">
    <name type="scientific">Penicillium cataractarum</name>
    <dbReference type="NCBI Taxonomy" id="2100454"/>
    <lineage>
        <taxon>Eukaryota</taxon>
        <taxon>Fungi</taxon>
        <taxon>Dikarya</taxon>
        <taxon>Ascomycota</taxon>
        <taxon>Pezizomycotina</taxon>
        <taxon>Eurotiomycetes</taxon>
        <taxon>Eurotiomycetidae</taxon>
        <taxon>Eurotiales</taxon>
        <taxon>Aspergillaceae</taxon>
        <taxon>Penicillium</taxon>
    </lineage>
</organism>
<dbReference type="GeneID" id="81435024"/>
<dbReference type="EMBL" id="JAPZBS010000002">
    <property type="protein sequence ID" value="KAJ5380488.1"/>
    <property type="molecule type" value="Genomic_DNA"/>
</dbReference>
<evidence type="ECO:0000313" key="2">
    <source>
        <dbReference type="Proteomes" id="UP001147782"/>
    </source>
</evidence>
<keyword evidence="2" id="KW-1185">Reference proteome</keyword>
<reference evidence="1" key="1">
    <citation type="submission" date="2022-11" db="EMBL/GenBank/DDBJ databases">
        <authorList>
            <person name="Petersen C."/>
        </authorList>
    </citation>
    <scope>NUCLEOTIDE SEQUENCE</scope>
    <source>
        <strain evidence="1">IBT 29864</strain>
    </source>
</reference>
<proteinExistence type="predicted"/>
<comment type="caution">
    <text evidence="1">The sequence shown here is derived from an EMBL/GenBank/DDBJ whole genome shotgun (WGS) entry which is preliminary data.</text>
</comment>
<name>A0A9W9SQ84_9EURO</name>
<dbReference type="RefSeq" id="XP_056558059.1">
    <property type="nucleotide sequence ID" value="XM_056695847.1"/>
</dbReference>
<evidence type="ECO:0000313" key="1">
    <source>
        <dbReference type="EMBL" id="KAJ5380488.1"/>
    </source>
</evidence>
<dbReference type="OrthoDB" id="5327538at2759"/>